<dbReference type="PROSITE" id="PS51186">
    <property type="entry name" value="GNAT"/>
    <property type="match status" value="1"/>
</dbReference>
<dbReference type="Proteomes" id="UP001142078">
    <property type="component" value="Unassembled WGS sequence"/>
</dbReference>
<reference evidence="2" key="1">
    <citation type="submission" date="2022-07" db="EMBL/GenBank/DDBJ databases">
        <title>Enhanced cultured diversity of the mouse gut microbiota enables custom-made synthetic communities.</title>
        <authorList>
            <person name="Afrizal A."/>
        </authorList>
    </citation>
    <scope>NUCLEOTIDE SEQUENCE</scope>
    <source>
        <strain evidence="2">DSM 29482</strain>
    </source>
</reference>
<dbReference type="EMBL" id="JANJZL010000005">
    <property type="protein sequence ID" value="MCR2044272.1"/>
    <property type="molecule type" value="Genomic_DNA"/>
</dbReference>
<keyword evidence="3" id="KW-1185">Reference proteome</keyword>
<comment type="caution">
    <text evidence="2">The sequence shown here is derived from an EMBL/GenBank/DDBJ whole genome shotgun (WGS) entry which is preliminary data.</text>
</comment>
<evidence type="ECO:0000259" key="1">
    <source>
        <dbReference type="PROSITE" id="PS51186"/>
    </source>
</evidence>
<dbReference type="InterPro" id="IPR000182">
    <property type="entry name" value="GNAT_dom"/>
</dbReference>
<dbReference type="Gene3D" id="3.40.630.30">
    <property type="match status" value="1"/>
</dbReference>
<dbReference type="AlphaFoldDB" id="A0A9X2MFV4"/>
<feature type="domain" description="N-acetyltransferase" evidence="1">
    <location>
        <begin position="4"/>
        <end position="155"/>
    </location>
</feature>
<dbReference type="CDD" id="cd04301">
    <property type="entry name" value="NAT_SF"/>
    <property type="match status" value="1"/>
</dbReference>
<name>A0A9X2MFV4_9FIRM</name>
<gene>
    <name evidence="2" type="ORF">NSA23_09080</name>
</gene>
<evidence type="ECO:0000313" key="2">
    <source>
        <dbReference type="EMBL" id="MCR2044272.1"/>
    </source>
</evidence>
<dbReference type="SUPFAM" id="SSF55729">
    <property type="entry name" value="Acyl-CoA N-acyltransferases (Nat)"/>
    <property type="match status" value="1"/>
</dbReference>
<evidence type="ECO:0000313" key="3">
    <source>
        <dbReference type="Proteomes" id="UP001142078"/>
    </source>
</evidence>
<dbReference type="RefSeq" id="WP_050069714.1">
    <property type="nucleotide sequence ID" value="NZ_CABKTM010000012.1"/>
</dbReference>
<protein>
    <submittedName>
        <fullName evidence="2">GNAT family N-acetyltransferase</fullName>
    </submittedName>
</protein>
<proteinExistence type="predicted"/>
<organism evidence="2 3">
    <name type="scientific">Anaerosalibacter massiliensis</name>
    <dbReference type="NCBI Taxonomy" id="1347392"/>
    <lineage>
        <taxon>Bacteria</taxon>
        <taxon>Bacillati</taxon>
        <taxon>Bacillota</taxon>
        <taxon>Tissierellia</taxon>
        <taxon>Tissierellales</taxon>
        <taxon>Sporanaerobacteraceae</taxon>
        <taxon>Anaerosalibacter</taxon>
    </lineage>
</organism>
<accession>A0A9X2MFV4</accession>
<dbReference type="GO" id="GO:0016747">
    <property type="term" value="F:acyltransferase activity, transferring groups other than amino-acyl groups"/>
    <property type="evidence" value="ECO:0007669"/>
    <property type="project" value="InterPro"/>
</dbReference>
<dbReference type="InterPro" id="IPR016181">
    <property type="entry name" value="Acyl_CoA_acyltransferase"/>
</dbReference>
<sequence length="155" mass="18387">MVKYILTILTEDYAKEICNWRYNGYYSVYNFSDWDTVVKKGWGLAIKDKREREFLAILLNNELIAYGRITKPEDRVFIGIGLKPSYCGKGHGKSIMKLLIKECKRRFPDIPIALEVRSFNKRAINCYKTVGFKIKNKYIKKTFNGENEFYYMEYL</sequence>
<dbReference type="Pfam" id="PF00583">
    <property type="entry name" value="Acetyltransf_1"/>
    <property type="match status" value="1"/>
</dbReference>